<dbReference type="Gene3D" id="1.25.40.10">
    <property type="entry name" value="Tetratricopeptide repeat domain"/>
    <property type="match status" value="2"/>
</dbReference>
<feature type="repeat" description="WD" evidence="1">
    <location>
        <begin position="280"/>
        <end position="313"/>
    </location>
</feature>
<accession>A0A810C853</accession>
<sequence>MTLSNGSVVGHNGSGFYSVAVSPDGNRLATGGRDGSLAEWPVLGSRNPIRLKYTGGKGVTRVVYAQQTGTLAYCNSTHAYIWETESSEPIEFLSEPGTETVAIDPTGKFLFAAGQQIATRIWSVERRKELIVSDALVEHHILDAQWIAAENAILVATFSGSIALLSASDLKVLDQLSLLPPGNPIYRARQSSTRAMTAISYQVNRGGPITIARPELHDYYEIALWDRSRGKPSKDDSLVGHFSWIGALEFSPNGAYLASGGADNSIKIWDTAANRVISENRIHQDKVHDLAFSPDGEHLFSASADGTVRRWSMPDVSCPAYPSAWRESDLVRIQQGLDCLLGIETKRALEDVLDGLCRACVTSSSMFAAFDMPNGPIFTQRDLNGLNAALMIRQERAFREVDKKTAARCSFILQFVQHRIMQSIELSLAGSLEIGGGASDSSVASLEYEPPIGTEVEATKAVLEILLDAVDGRTEGGLERLSRLQPSRNAVQDAISQIDCLDGARPLNNPIGSVACARLAFNFAKSCDDADLISFVGVLFVGALGQTGGTREATKIALELLPVVTNKALRLQIQSMLGNLYQNAGRPVQGLRVLNEAASELGDMRPEDDEGYRILSVFIYNNMAVIYRGLGDYVKQRIALDKGLARCETLRDKTYKHTLLQNLGSYYLAVDDPASAAHCFHEILESDEAGAYQIMMATCDLGKAYLDLDEVEKANTSLQQALDLSRSRDAYMVQSNALRLLATARRASGEVAEAVELSKEALEAAKKSDREAIVLASEIELSESLLAQDPSSNEAYARLKATCIRAFAKRDLLEQPEQGIALHRMVDHLVETFSSTAIERGEIEDAWFACEQSRARILVKQMLGEDLDPEFSAKAELDSVSKSLAALGENKVLLEYYVGAKRSWMFLLRPGVPLTVFPIDMTRSRLMAAYENFGREVPSFVSMGDVGEQWSADLQPLVSVLEGCLRSNDHLIVVPSSHLFLMPIHAIKVSGKQMGLQWPVSYLPTAALMHRDQSSGIGDKRVVLASIFDEEAEDVQKIVSGRLINKGTKQDYLAALTNADFVHISTHGIFCSQLPEMSGLIIGDPERLETFYSGISKVRYARTEAEQHAVDLRDEYRASLLTAEDLQTVKFGREAFVVLSACESGLSRLDEAADPDGLTRALLIAGARTIISSFWKVDPETTAELMRAFYQEFAARNWKDPAAALLAAEVKLAEQRPHTYYWAPFFVLGGLSTTSGNTEGDDQCC</sequence>
<name>A0A810C853_9BRAD</name>
<organism evidence="4">
    <name type="scientific">Bradyrhizobium diazoefficiens</name>
    <dbReference type="NCBI Taxonomy" id="1355477"/>
    <lineage>
        <taxon>Bacteria</taxon>
        <taxon>Pseudomonadati</taxon>
        <taxon>Pseudomonadota</taxon>
        <taxon>Alphaproteobacteria</taxon>
        <taxon>Hyphomicrobiales</taxon>
        <taxon>Nitrobacteraceae</taxon>
        <taxon>Bradyrhizobium</taxon>
    </lineage>
</organism>
<dbReference type="Pfam" id="PF12770">
    <property type="entry name" value="CHAT"/>
    <property type="match status" value="1"/>
</dbReference>
<dbReference type="InterPro" id="IPR011990">
    <property type="entry name" value="TPR-like_helical_dom_sf"/>
</dbReference>
<keyword evidence="2" id="KW-0802">TPR repeat</keyword>
<dbReference type="InterPro" id="IPR015943">
    <property type="entry name" value="WD40/YVTN_repeat-like_dom_sf"/>
</dbReference>
<dbReference type="SMART" id="SM00320">
    <property type="entry name" value="WD40"/>
    <property type="match status" value="4"/>
</dbReference>
<dbReference type="InterPro" id="IPR001680">
    <property type="entry name" value="WD40_rpt"/>
</dbReference>
<dbReference type="PROSITE" id="PS50294">
    <property type="entry name" value="WD_REPEATS_REGION"/>
    <property type="match status" value="2"/>
</dbReference>
<dbReference type="Gene3D" id="2.130.10.10">
    <property type="entry name" value="YVTN repeat-like/Quinoprotein amine dehydrogenase"/>
    <property type="match status" value="2"/>
</dbReference>
<dbReference type="PANTHER" id="PTHR19879:SF9">
    <property type="entry name" value="TRANSCRIPTION INITIATION FACTOR TFIID SUBUNIT 5"/>
    <property type="match status" value="1"/>
</dbReference>
<evidence type="ECO:0000259" key="3">
    <source>
        <dbReference type="Pfam" id="PF12770"/>
    </source>
</evidence>
<evidence type="ECO:0000313" key="4">
    <source>
        <dbReference type="EMBL" id="BCE83793.1"/>
    </source>
</evidence>
<feature type="repeat" description="WD" evidence="1">
    <location>
        <begin position="238"/>
        <end position="279"/>
    </location>
</feature>
<dbReference type="PROSITE" id="PS50005">
    <property type="entry name" value="TPR"/>
    <property type="match status" value="1"/>
</dbReference>
<dbReference type="Pfam" id="PF00400">
    <property type="entry name" value="WD40"/>
    <property type="match status" value="3"/>
</dbReference>
<dbReference type="SUPFAM" id="SSF48452">
    <property type="entry name" value="TPR-like"/>
    <property type="match status" value="1"/>
</dbReference>
<dbReference type="SMART" id="SM00028">
    <property type="entry name" value="TPR"/>
    <property type="match status" value="4"/>
</dbReference>
<dbReference type="InterPro" id="IPR019734">
    <property type="entry name" value="TPR_rpt"/>
</dbReference>
<feature type="domain" description="CHAT" evidence="3">
    <location>
        <begin position="966"/>
        <end position="1229"/>
    </location>
</feature>
<dbReference type="SUPFAM" id="SSF50998">
    <property type="entry name" value="Quinoprotein alcohol dehydrogenase-like"/>
    <property type="match status" value="1"/>
</dbReference>
<evidence type="ECO:0000256" key="2">
    <source>
        <dbReference type="PROSITE-ProRule" id="PRU00339"/>
    </source>
</evidence>
<feature type="repeat" description="TPR" evidence="2">
    <location>
        <begin position="695"/>
        <end position="728"/>
    </location>
</feature>
<feature type="repeat" description="WD" evidence="1">
    <location>
        <begin position="9"/>
        <end position="40"/>
    </location>
</feature>
<dbReference type="AlphaFoldDB" id="A0A810C853"/>
<proteinExistence type="predicted"/>
<dbReference type="PANTHER" id="PTHR19879">
    <property type="entry name" value="TRANSCRIPTION INITIATION FACTOR TFIID"/>
    <property type="match status" value="1"/>
</dbReference>
<evidence type="ECO:0000256" key="1">
    <source>
        <dbReference type="PROSITE-ProRule" id="PRU00221"/>
    </source>
</evidence>
<dbReference type="PROSITE" id="PS50082">
    <property type="entry name" value="WD_REPEATS_2"/>
    <property type="match status" value="3"/>
</dbReference>
<protein>
    <recommendedName>
        <fullName evidence="3">CHAT domain-containing protein</fullName>
    </recommendedName>
</protein>
<keyword evidence="1" id="KW-0853">WD repeat</keyword>
<reference evidence="4" key="1">
    <citation type="submission" date="2020-05" db="EMBL/GenBank/DDBJ databases">
        <title>Complete genome sequence of Bradyrhizobium diazoefficiens XF9 isolated from soybean nodule.</title>
        <authorList>
            <person name="Noda R."/>
            <person name="Kakizaki K."/>
            <person name="Minamisawa K."/>
        </authorList>
    </citation>
    <scope>NUCLEOTIDE SEQUENCE</scope>
    <source>
        <strain evidence="4">XF9</strain>
    </source>
</reference>
<dbReference type="EMBL" id="AP023098">
    <property type="protein sequence ID" value="BCE83793.1"/>
    <property type="molecule type" value="Genomic_DNA"/>
</dbReference>
<dbReference type="InterPro" id="IPR011047">
    <property type="entry name" value="Quinoprotein_ADH-like_sf"/>
</dbReference>
<dbReference type="InterPro" id="IPR024983">
    <property type="entry name" value="CHAT_dom"/>
</dbReference>
<gene>
    <name evidence="4" type="ORF">XF9B_52140</name>
</gene>